<dbReference type="SMART" id="SM00382">
    <property type="entry name" value="AAA"/>
    <property type="match status" value="1"/>
</dbReference>
<keyword evidence="10" id="KW-0472">Membrane</keyword>
<keyword evidence="2" id="KW-1003">Cell membrane</keyword>
<dbReference type="InterPro" id="IPR008995">
    <property type="entry name" value="Mo/tungstate-bd_C_term_dom"/>
</dbReference>
<dbReference type="CDD" id="cd03259">
    <property type="entry name" value="ABC_Carb_Solutes_like"/>
    <property type="match status" value="1"/>
</dbReference>
<dbReference type="SUPFAM" id="SSF52540">
    <property type="entry name" value="P-loop containing nucleoside triphosphate hydrolases"/>
    <property type="match status" value="1"/>
</dbReference>
<dbReference type="InterPro" id="IPR003593">
    <property type="entry name" value="AAA+_ATPase"/>
</dbReference>
<sequence>MTLRVEGVSKSFGGTEVLRDVSLDVPSGTRLALVGASGSGKTTLLRLIAGFIDPDGGVISLGERELSGNGRTIPTHRRGIGYVAQDGALFPHLSVARNIAFGLPRGAGRAERVRELLELASLRPDLADRMPHELSGGQQQRVALARALAQRPGVILLDEPFSALDTGLRSATRDAVIDVLERAGVTAVLVTHDQHEALSFGHQVGVLVGGRLVQSGDPMAVYDAPIDADVALFLGDALVFPAHADADGVACGFGRLSVRHDLSGGASHVQAMVRPAQLRVAAAAYGAAATLAPVANGTVIAVRPAGSTADLRLRVGSGEFEAEFMYRLAQHRSAAFAPGTPVRVVVEGGVVLYAGPGGPTGTGTIVTRAQADGSVPSA</sequence>
<dbReference type="EMBL" id="JBIQWL010000001">
    <property type="protein sequence ID" value="MFH8249066.1"/>
    <property type="molecule type" value="Genomic_DNA"/>
</dbReference>
<evidence type="ECO:0000256" key="2">
    <source>
        <dbReference type="ARBA" id="ARBA00022475"/>
    </source>
</evidence>
<name>A0ABW7Q2K5_9MICO</name>
<evidence type="ECO:0000256" key="3">
    <source>
        <dbReference type="ARBA" id="ARBA00022496"/>
    </source>
</evidence>
<dbReference type="PROSITE" id="PS00211">
    <property type="entry name" value="ABC_TRANSPORTER_1"/>
    <property type="match status" value="1"/>
</dbReference>
<keyword evidence="5" id="KW-0547">Nucleotide-binding</keyword>
<dbReference type="InterPro" id="IPR027417">
    <property type="entry name" value="P-loop_NTPase"/>
</dbReference>
<keyword evidence="6 12" id="KW-0067">ATP-binding</keyword>
<gene>
    <name evidence="12" type="ORF">ACH3VR_01700</name>
</gene>
<evidence type="ECO:0000259" key="11">
    <source>
        <dbReference type="PROSITE" id="PS50893"/>
    </source>
</evidence>
<feature type="domain" description="ABC transporter" evidence="11">
    <location>
        <begin position="3"/>
        <end position="234"/>
    </location>
</feature>
<comment type="caution">
    <text evidence="12">The sequence shown here is derived from an EMBL/GenBank/DDBJ whole genome shotgun (WGS) entry which is preliminary data.</text>
</comment>
<evidence type="ECO:0000256" key="10">
    <source>
        <dbReference type="ARBA" id="ARBA00023136"/>
    </source>
</evidence>
<dbReference type="Gene3D" id="3.40.50.300">
    <property type="entry name" value="P-loop containing nucleotide triphosphate hydrolases"/>
    <property type="match status" value="1"/>
</dbReference>
<protein>
    <submittedName>
        <fullName evidence="12">ABC transporter ATP-binding protein</fullName>
    </submittedName>
</protein>
<dbReference type="Pfam" id="PF08402">
    <property type="entry name" value="TOBE_2"/>
    <property type="match status" value="1"/>
</dbReference>
<evidence type="ECO:0000256" key="1">
    <source>
        <dbReference type="ARBA" id="ARBA00022448"/>
    </source>
</evidence>
<evidence type="ECO:0000256" key="4">
    <source>
        <dbReference type="ARBA" id="ARBA00022519"/>
    </source>
</evidence>
<keyword evidence="13" id="KW-1185">Reference proteome</keyword>
<keyword evidence="8" id="KW-0408">Iron</keyword>
<dbReference type="Proteomes" id="UP001610861">
    <property type="component" value="Unassembled WGS sequence"/>
</dbReference>
<keyword evidence="4" id="KW-0997">Cell inner membrane</keyword>
<keyword evidence="1" id="KW-0813">Transport</keyword>
<keyword evidence="3" id="KW-0410">Iron transport</keyword>
<dbReference type="InterPro" id="IPR017871">
    <property type="entry name" value="ABC_transporter-like_CS"/>
</dbReference>
<dbReference type="InterPro" id="IPR050093">
    <property type="entry name" value="ABC_SmlMolc_Importer"/>
</dbReference>
<keyword evidence="9" id="KW-0406">Ion transport</keyword>
<evidence type="ECO:0000256" key="5">
    <source>
        <dbReference type="ARBA" id="ARBA00022741"/>
    </source>
</evidence>
<dbReference type="PANTHER" id="PTHR42781:SF5">
    <property type="entry name" value="PUTRESCINE TRANSPORT ATP-BINDING PROTEIN POTG"/>
    <property type="match status" value="1"/>
</dbReference>
<dbReference type="PANTHER" id="PTHR42781">
    <property type="entry name" value="SPERMIDINE/PUTRESCINE IMPORT ATP-BINDING PROTEIN POTA"/>
    <property type="match status" value="1"/>
</dbReference>
<evidence type="ECO:0000256" key="8">
    <source>
        <dbReference type="ARBA" id="ARBA00023004"/>
    </source>
</evidence>
<dbReference type="PROSITE" id="PS50893">
    <property type="entry name" value="ABC_TRANSPORTER_2"/>
    <property type="match status" value="1"/>
</dbReference>
<evidence type="ECO:0000256" key="9">
    <source>
        <dbReference type="ARBA" id="ARBA00023065"/>
    </source>
</evidence>
<reference evidence="12 13" key="1">
    <citation type="submission" date="2024-09" db="EMBL/GenBank/DDBJ databases">
        <authorList>
            <person name="Pan X."/>
        </authorList>
    </citation>
    <scope>NUCLEOTIDE SEQUENCE [LARGE SCALE GENOMIC DNA]</scope>
    <source>
        <strain evidence="12 13">B2969</strain>
    </source>
</reference>
<evidence type="ECO:0000256" key="7">
    <source>
        <dbReference type="ARBA" id="ARBA00022967"/>
    </source>
</evidence>
<dbReference type="GO" id="GO:0005524">
    <property type="term" value="F:ATP binding"/>
    <property type="evidence" value="ECO:0007669"/>
    <property type="project" value="UniProtKB-KW"/>
</dbReference>
<evidence type="ECO:0000313" key="12">
    <source>
        <dbReference type="EMBL" id="MFH8249066.1"/>
    </source>
</evidence>
<evidence type="ECO:0000313" key="13">
    <source>
        <dbReference type="Proteomes" id="UP001610861"/>
    </source>
</evidence>
<dbReference type="InterPro" id="IPR015853">
    <property type="entry name" value="ABC_transpr_FbpC"/>
</dbReference>
<proteinExistence type="predicted"/>
<accession>A0ABW7Q2K5</accession>
<organism evidence="12 13">
    <name type="scientific">Microbacterium alkaliflavum</name>
    <dbReference type="NCBI Taxonomy" id="3248839"/>
    <lineage>
        <taxon>Bacteria</taxon>
        <taxon>Bacillati</taxon>
        <taxon>Actinomycetota</taxon>
        <taxon>Actinomycetes</taxon>
        <taxon>Micrococcales</taxon>
        <taxon>Microbacteriaceae</taxon>
        <taxon>Microbacterium</taxon>
    </lineage>
</organism>
<evidence type="ECO:0000256" key="6">
    <source>
        <dbReference type="ARBA" id="ARBA00022840"/>
    </source>
</evidence>
<dbReference type="RefSeq" id="WP_396639016.1">
    <property type="nucleotide sequence ID" value="NZ_JBIQWL010000001.1"/>
</dbReference>
<dbReference type="InterPro" id="IPR013611">
    <property type="entry name" value="Transp-assoc_OB_typ2"/>
</dbReference>
<dbReference type="SUPFAM" id="SSF50331">
    <property type="entry name" value="MOP-like"/>
    <property type="match status" value="1"/>
</dbReference>
<dbReference type="InterPro" id="IPR003439">
    <property type="entry name" value="ABC_transporter-like_ATP-bd"/>
</dbReference>
<dbReference type="Pfam" id="PF00005">
    <property type="entry name" value="ABC_tran"/>
    <property type="match status" value="1"/>
</dbReference>
<keyword evidence="7" id="KW-1278">Translocase</keyword>